<dbReference type="OMA" id="XFESENG"/>
<organism evidence="3 4">
    <name type="scientific">Lucilia cuprina</name>
    <name type="common">Green bottle fly</name>
    <name type="synonym">Australian sheep blowfly</name>
    <dbReference type="NCBI Taxonomy" id="7375"/>
    <lineage>
        <taxon>Eukaryota</taxon>
        <taxon>Metazoa</taxon>
        <taxon>Ecdysozoa</taxon>
        <taxon>Arthropoda</taxon>
        <taxon>Hexapoda</taxon>
        <taxon>Insecta</taxon>
        <taxon>Pterygota</taxon>
        <taxon>Neoptera</taxon>
        <taxon>Endopterygota</taxon>
        <taxon>Diptera</taxon>
        <taxon>Brachycera</taxon>
        <taxon>Muscomorpha</taxon>
        <taxon>Oestroidea</taxon>
        <taxon>Calliphoridae</taxon>
        <taxon>Luciliinae</taxon>
        <taxon>Lucilia</taxon>
    </lineage>
</organism>
<proteinExistence type="predicted"/>
<dbReference type="OrthoDB" id="6343684at2759"/>
<dbReference type="Pfam" id="PF00379">
    <property type="entry name" value="Chitin_bind_4"/>
    <property type="match status" value="1"/>
</dbReference>
<dbReference type="PANTHER" id="PTHR10380:SF238">
    <property type="entry name" value="CUTICULAR PROTEIN 65EA-RELATED"/>
    <property type="match status" value="1"/>
</dbReference>
<keyword evidence="1 2" id="KW-0193">Cuticle</keyword>
<dbReference type="PRINTS" id="PR00947">
    <property type="entry name" value="CUTICLE"/>
</dbReference>
<name>A0A0L0BVL6_LUCCU</name>
<dbReference type="GO" id="GO:0062129">
    <property type="term" value="C:chitin-based extracellular matrix"/>
    <property type="evidence" value="ECO:0007669"/>
    <property type="project" value="TreeGrafter"/>
</dbReference>
<dbReference type="AlphaFoldDB" id="A0A0L0BVL6"/>
<dbReference type="EMBL" id="JRES01001262">
    <property type="protein sequence ID" value="KNC24105.1"/>
    <property type="molecule type" value="Genomic_DNA"/>
</dbReference>
<gene>
    <name evidence="3" type="ORF">FF38_02864</name>
</gene>
<keyword evidence="4" id="KW-1185">Reference proteome</keyword>
<comment type="caution">
    <text evidence="3">The sequence shown here is derived from an EMBL/GenBank/DDBJ whole genome shotgun (WGS) entry which is preliminary data.</text>
</comment>
<evidence type="ECO:0000313" key="4">
    <source>
        <dbReference type="Proteomes" id="UP000037069"/>
    </source>
</evidence>
<dbReference type="GO" id="GO:0008010">
    <property type="term" value="F:structural constituent of chitin-based larval cuticle"/>
    <property type="evidence" value="ECO:0007669"/>
    <property type="project" value="TreeGrafter"/>
</dbReference>
<protein>
    <submittedName>
        <fullName evidence="3">Pupal cuticle protein Edg-78E</fullName>
    </submittedName>
</protein>
<dbReference type="Proteomes" id="UP000037069">
    <property type="component" value="Unassembled WGS sequence"/>
</dbReference>
<accession>A0A0L0BVL6</accession>
<dbReference type="PANTHER" id="PTHR10380">
    <property type="entry name" value="CUTICLE PROTEIN"/>
    <property type="match status" value="1"/>
</dbReference>
<evidence type="ECO:0000313" key="3">
    <source>
        <dbReference type="EMBL" id="KNC24105.1"/>
    </source>
</evidence>
<dbReference type="PROSITE" id="PS51155">
    <property type="entry name" value="CHIT_BIND_RR_2"/>
    <property type="match status" value="1"/>
</dbReference>
<dbReference type="STRING" id="7375.A0A0L0BVL6"/>
<sequence>MFRKCLTKATTYNFCFATNAVRNVSWQRFKTNIFVLTALLAFAYADNIDKDAQILSLKNDPADAEGNYAYAFETSNGIQQQEAGNPNGVAGSYEFVSPEGEKIFISYTADENGFQPTGDHLPTPPPVPEAILKALEYIAAHPQPQETK</sequence>
<evidence type="ECO:0000256" key="2">
    <source>
        <dbReference type="PROSITE-ProRule" id="PRU00497"/>
    </source>
</evidence>
<reference evidence="3 4" key="1">
    <citation type="journal article" date="2015" name="Nat. Commun.">
        <title>Lucilia cuprina genome unlocks parasitic fly biology to underpin future interventions.</title>
        <authorList>
            <person name="Anstead C.A."/>
            <person name="Korhonen P.K."/>
            <person name="Young N.D."/>
            <person name="Hall R.S."/>
            <person name="Jex A.R."/>
            <person name="Murali S.C."/>
            <person name="Hughes D.S."/>
            <person name="Lee S.F."/>
            <person name="Perry T."/>
            <person name="Stroehlein A.J."/>
            <person name="Ansell B.R."/>
            <person name="Breugelmans B."/>
            <person name="Hofmann A."/>
            <person name="Qu J."/>
            <person name="Dugan S."/>
            <person name="Lee S.L."/>
            <person name="Chao H."/>
            <person name="Dinh H."/>
            <person name="Han Y."/>
            <person name="Doddapaneni H.V."/>
            <person name="Worley K.C."/>
            <person name="Muzny D.M."/>
            <person name="Ioannidis P."/>
            <person name="Waterhouse R.M."/>
            <person name="Zdobnov E.M."/>
            <person name="James P.J."/>
            <person name="Bagnall N.H."/>
            <person name="Kotze A.C."/>
            <person name="Gibbs R.A."/>
            <person name="Richards S."/>
            <person name="Batterham P."/>
            <person name="Gasser R.B."/>
        </authorList>
    </citation>
    <scope>NUCLEOTIDE SEQUENCE [LARGE SCALE GENOMIC DNA]</scope>
    <source>
        <strain evidence="3 4">LS</strain>
        <tissue evidence="3">Full body</tissue>
    </source>
</reference>
<dbReference type="InterPro" id="IPR050468">
    <property type="entry name" value="Cuticle_Struct_Prot"/>
</dbReference>
<dbReference type="PROSITE" id="PS00233">
    <property type="entry name" value="CHIT_BIND_RR_1"/>
    <property type="match status" value="1"/>
</dbReference>
<dbReference type="InterPro" id="IPR031311">
    <property type="entry name" value="CHIT_BIND_RR_consensus"/>
</dbReference>
<dbReference type="InterPro" id="IPR000618">
    <property type="entry name" value="Insect_cuticle"/>
</dbReference>
<evidence type="ECO:0000256" key="1">
    <source>
        <dbReference type="ARBA" id="ARBA00022460"/>
    </source>
</evidence>